<evidence type="ECO:0000259" key="2">
    <source>
        <dbReference type="SMART" id="SM00014"/>
    </source>
</evidence>
<accession>A0ABM9NE29</accession>
<evidence type="ECO:0000313" key="4">
    <source>
        <dbReference type="Proteomes" id="UP001642485"/>
    </source>
</evidence>
<feature type="transmembrane region" description="Helical" evidence="1">
    <location>
        <begin position="38"/>
        <end position="59"/>
    </location>
</feature>
<keyword evidence="1" id="KW-0812">Transmembrane</keyword>
<protein>
    <submittedName>
        <fullName evidence="3">Phosphatase PAP2 family protein</fullName>
    </submittedName>
</protein>
<dbReference type="SUPFAM" id="SSF48317">
    <property type="entry name" value="Acid phosphatase/Vanadium-dependent haloperoxidase"/>
    <property type="match status" value="1"/>
</dbReference>
<evidence type="ECO:0000313" key="3">
    <source>
        <dbReference type="EMBL" id="CAK9121636.1"/>
    </source>
</evidence>
<dbReference type="SMART" id="SM00014">
    <property type="entry name" value="acidPPc"/>
    <property type="match status" value="1"/>
</dbReference>
<dbReference type="InterPro" id="IPR000326">
    <property type="entry name" value="PAP2/HPO"/>
</dbReference>
<gene>
    <name evidence="3" type="ORF">OB144RH_07605</name>
</gene>
<dbReference type="EMBL" id="OZ018776">
    <property type="protein sequence ID" value="CAK9121636.1"/>
    <property type="molecule type" value="Genomic_DNA"/>
</dbReference>
<dbReference type="Gene3D" id="1.20.144.10">
    <property type="entry name" value="Phosphatidic acid phosphatase type 2/haloperoxidase"/>
    <property type="match status" value="1"/>
</dbReference>
<reference evidence="3 4" key="1">
    <citation type="submission" date="2024-02" db="EMBL/GenBank/DDBJ databases">
        <authorList>
            <person name="Nijsse B."/>
            <person name="Sprong H."/>
        </authorList>
    </citation>
    <scope>NUCLEOTIDE SEQUENCE [LARGE SCALE GENOMIC DNA]</scope>
    <source>
        <strain evidence="3">OB144</strain>
    </source>
</reference>
<feature type="transmembrane region" description="Helical" evidence="1">
    <location>
        <begin position="89"/>
        <end position="107"/>
    </location>
</feature>
<feature type="domain" description="Phosphatidic acid phosphatase type 2/haloperoxidase" evidence="2">
    <location>
        <begin position="1"/>
        <end position="107"/>
    </location>
</feature>
<dbReference type="Proteomes" id="UP001642485">
    <property type="component" value="Chromosome"/>
</dbReference>
<keyword evidence="4" id="KW-1185">Reference proteome</keyword>
<keyword evidence="1" id="KW-1133">Transmembrane helix</keyword>
<organism evidence="3 4">
    <name type="scientific">Rickettsia helvetica</name>
    <dbReference type="NCBI Taxonomy" id="35789"/>
    <lineage>
        <taxon>Bacteria</taxon>
        <taxon>Pseudomonadati</taxon>
        <taxon>Pseudomonadota</taxon>
        <taxon>Alphaproteobacteria</taxon>
        <taxon>Rickettsiales</taxon>
        <taxon>Rickettsiaceae</taxon>
        <taxon>Rickettsieae</taxon>
        <taxon>Rickettsia</taxon>
        <taxon>spotted fever group</taxon>
    </lineage>
</organism>
<dbReference type="InterPro" id="IPR036938">
    <property type="entry name" value="PAP2/HPO_sf"/>
</dbReference>
<evidence type="ECO:0000256" key="1">
    <source>
        <dbReference type="SAM" id="Phobius"/>
    </source>
</evidence>
<keyword evidence="1" id="KW-0472">Membrane</keyword>
<proteinExistence type="predicted"/>
<dbReference type="PANTHER" id="PTHR14969:SF13">
    <property type="entry name" value="AT30094P"/>
    <property type="match status" value="1"/>
</dbReference>
<dbReference type="PANTHER" id="PTHR14969">
    <property type="entry name" value="SPHINGOSINE-1-PHOSPHATE PHOSPHOHYDROLASE"/>
    <property type="match status" value="1"/>
</dbReference>
<dbReference type="RefSeq" id="WP_010422155.1">
    <property type="nucleotide sequence ID" value="NZ_OY974080.1"/>
</dbReference>
<name>A0ABM9NE29_RICHE</name>
<sequence>MDLGWLISFATLLNVIIKKAFSIPRPLSTLHMLPINDGSFGFPSGNVQVATVFFMIIFLSFNSKTLKIISIAMIINIMLSRLYLGVHSIYDVIGGMIFGVLIILVYRSNFMPAQISRWENSAKSYYCTLAL</sequence>
<dbReference type="Pfam" id="PF01569">
    <property type="entry name" value="PAP2"/>
    <property type="match status" value="1"/>
</dbReference>